<dbReference type="Gene3D" id="1.25.40.10">
    <property type="entry name" value="Tetratricopeptide repeat domain"/>
    <property type="match status" value="2"/>
</dbReference>
<dbReference type="SMART" id="SM00028">
    <property type="entry name" value="TPR"/>
    <property type="match status" value="3"/>
</dbReference>
<evidence type="ECO:0000256" key="2">
    <source>
        <dbReference type="ARBA" id="ARBA00023012"/>
    </source>
</evidence>
<dbReference type="InterPro" id="IPR005158">
    <property type="entry name" value="BTAD"/>
</dbReference>
<evidence type="ECO:0000256" key="4">
    <source>
        <dbReference type="PROSITE-ProRule" id="PRU00339"/>
    </source>
</evidence>
<evidence type="ECO:0000259" key="6">
    <source>
        <dbReference type="PROSITE" id="PS51755"/>
    </source>
</evidence>
<dbReference type="PANTHER" id="PTHR47691:SF3">
    <property type="entry name" value="HTH-TYPE TRANSCRIPTIONAL REGULATOR RV0890C-RELATED"/>
    <property type="match status" value="1"/>
</dbReference>
<dbReference type="SMART" id="SM01043">
    <property type="entry name" value="BTAD"/>
    <property type="match status" value="1"/>
</dbReference>
<dbReference type="SMART" id="SM00862">
    <property type="entry name" value="Trans_reg_C"/>
    <property type="match status" value="1"/>
</dbReference>
<dbReference type="InterPro" id="IPR001867">
    <property type="entry name" value="OmpR/PhoB-type_DNA-bd"/>
</dbReference>
<feature type="domain" description="OmpR/PhoB-type" evidence="6">
    <location>
        <begin position="1"/>
        <end position="91"/>
    </location>
</feature>
<dbReference type="Pfam" id="PF25872">
    <property type="entry name" value="HTH_77"/>
    <property type="match status" value="1"/>
</dbReference>
<dbReference type="InterPro" id="IPR011990">
    <property type="entry name" value="TPR-like_helical_dom_sf"/>
</dbReference>
<keyword evidence="2" id="KW-0902">Two-component regulatory system</keyword>
<dbReference type="PROSITE" id="PS51755">
    <property type="entry name" value="OMPR_PHOB"/>
    <property type="match status" value="1"/>
</dbReference>
<keyword evidence="4" id="KW-0802">TPR repeat</keyword>
<dbReference type="Proteomes" id="UP001183246">
    <property type="component" value="Unassembled WGS sequence"/>
</dbReference>
<protein>
    <submittedName>
        <fullName evidence="7">BTAD domain-containing putative transcriptional regulator</fullName>
    </submittedName>
</protein>
<evidence type="ECO:0000256" key="3">
    <source>
        <dbReference type="ARBA" id="ARBA00023125"/>
    </source>
</evidence>
<feature type="DNA-binding region" description="OmpR/PhoB-type" evidence="5">
    <location>
        <begin position="1"/>
        <end position="91"/>
    </location>
</feature>
<dbReference type="SUPFAM" id="SSF52540">
    <property type="entry name" value="P-loop containing nucleoside triphosphate hydrolases"/>
    <property type="match status" value="1"/>
</dbReference>
<dbReference type="SUPFAM" id="SSF46894">
    <property type="entry name" value="C-terminal effector domain of the bipartite response regulators"/>
    <property type="match status" value="1"/>
</dbReference>
<dbReference type="CDD" id="cd15831">
    <property type="entry name" value="BTAD"/>
    <property type="match status" value="1"/>
</dbReference>
<dbReference type="Pfam" id="PF03704">
    <property type="entry name" value="BTAD"/>
    <property type="match status" value="1"/>
</dbReference>
<organism evidence="7 8">
    <name type="scientific">Streptomyces litchfieldiae</name>
    <dbReference type="NCBI Taxonomy" id="3075543"/>
    <lineage>
        <taxon>Bacteria</taxon>
        <taxon>Bacillati</taxon>
        <taxon>Actinomycetota</taxon>
        <taxon>Actinomycetes</taxon>
        <taxon>Kitasatosporales</taxon>
        <taxon>Streptomycetaceae</taxon>
        <taxon>Streptomyces</taxon>
    </lineage>
</organism>
<sequence>MQVGVLGPLRVTAAGGAVVPLGGARLRALLIRLALDAGAVVRAESLVTALWGEAVPADQANALQSLVSRLRRALPGDGLIVSEAGGYRLAVDPDAVDAVRFERLARAGRAALGAGEHRGAARRLGEALALWRGPALADAGDAAYAVAAAARLEELRLAAAEDRCDAELAGGRPGAVLADLEALAAEHPLRERTLGLLMRARYAAGRQAEALAAYEEYRARLAGELGVDPSPALRDIHLAVLRAEPAPPPTTGAAPGNLPAPLTTFVGRDEELALVAERLGEGRLVTLVGPGGAGKTRLATTAAAKLADGYPGGAWLVELASVTDPDDVPQAVLGALGHRVSGLLESRVQPAAPRDAPSMLTAALATAPTLLLLDNCEHVVEAAARLAEHLLARCPGLRVLATSREPLALVGESLCPVPPLGVPAPDVLAAEADGHPAVRLLADRAAAVRPGFTVHEGNVAAVVEICRRLDGLPLAIELAAARLRSLDPAHLAARLDDRFRLLTGGSRTALPRHQTLRAVVAWSWELLTDEERELADRLAVFAGGVTPESVEGGCGVPAAEALDLLASLADKSLLQPVEGDGEAGGPRFRMLETLREYGLERLAADGRAGQARDAHMAYFLRLAETAEPHLRGPGQLPWIATLIAERDNLLAALHHAVGTGDAETAVRLAAALGLFWTMRGNHAEAANWLRLALAVPGEAPHQARIIALAFAVLNSAAGGEPTPEAVRELRQELDAIEPDAGHPVLAALEPGLAMFAERAAFGMAAAARRLSHPDPWARAMLRLMRAAILENEGEPAGMRKEIDLAVAGFREAGDRWGLAMALSSRGMLYRQLGELDEAAETLREAMRLMRELRTESDVDQLRVRLAVVRAQRGEEEAARAELGELASRAERHGSGYLAALARLALGDLLRQAGERAAAADSYARALTVMEQRAFVQPQLAALLRAGAALVGPPGETAELLAGALEEAWDVADMPVAAMVGVAVAQLCARRGDPVAAAAALGAAAALRGVPDETHPDVAALRPLLSDPAGAAAYAAAAALGRAEAVRRLRLAAVGADGEREEDGEYPR</sequence>
<dbReference type="PRINTS" id="PR00364">
    <property type="entry name" value="DISEASERSIST"/>
</dbReference>
<gene>
    <name evidence="7" type="ORF">RM590_01585</name>
</gene>
<evidence type="ECO:0000256" key="1">
    <source>
        <dbReference type="ARBA" id="ARBA00005820"/>
    </source>
</evidence>
<dbReference type="InterPro" id="IPR058852">
    <property type="entry name" value="HTH_77"/>
</dbReference>
<dbReference type="Gene3D" id="1.10.10.10">
    <property type="entry name" value="Winged helix-like DNA-binding domain superfamily/Winged helix DNA-binding domain"/>
    <property type="match status" value="1"/>
</dbReference>
<keyword evidence="3 5" id="KW-0238">DNA-binding</keyword>
<evidence type="ECO:0000313" key="7">
    <source>
        <dbReference type="EMBL" id="MDT0341350.1"/>
    </source>
</evidence>
<dbReference type="EMBL" id="JAVREL010000001">
    <property type="protein sequence ID" value="MDT0341350.1"/>
    <property type="molecule type" value="Genomic_DNA"/>
</dbReference>
<feature type="repeat" description="TPR" evidence="4">
    <location>
        <begin position="819"/>
        <end position="852"/>
    </location>
</feature>
<evidence type="ECO:0000256" key="5">
    <source>
        <dbReference type="PROSITE-ProRule" id="PRU01091"/>
    </source>
</evidence>
<comment type="caution">
    <text evidence="7">The sequence shown here is derived from an EMBL/GenBank/DDBJ whole genome shotgun (WGS) entry which is preliminary data.</text>
</comment>
<dbReference type="InterPro" id="IPR036388">
    <property type="entry name" value="WH-like_DNA-bd_sf"/>
</dbReference>
<keyword evidence="8" id="KW-1185">Reference proteome</keyword>
<name>A0ABU2MIK0_9ACTN</name>
<dbReference type="SUPFAM" id="SSF48452">
    <property type="entry name" value="TPR-like"/>
    <property type="match status" value="2"/>
</dbReference>
<proteinExistence type="inferred from homology"/>
<reference evidence="8" key="1">
    <citation type="submission" date="2023-07" db="EMBL/GenBank/DDBJ databases">
        <title>30 novel species of actinomycetes from the DSMZ collection.</title>
        <authorList>
            <person name="Nouioui I."/>
        </authorList>
    </citation>
    <scope>NUCLEOTIDE SEQUENCE [LARGE SCALE GENOMIC DNA]</scope>
    <source>
        <strain evidence="8">DSM 44938</strain>
    </source>
</reference>
<dbReference type="Pfam" id="PF13191">
    <property type="entry name" value="AAA_16"/>
    <property type="match status" value="1"/>
</dbReference>
<dbReference type="Gene3D" id="3.40.50.300">
    <property type="entry name" value="P-loop containing nucleotide triphosphate hydrolases"/>
    <property type="match status" value="1"/>
</dbReference>
<dbReference type="PANTHER" id="PTHR47691">
    <property type="entry name" value="REGULATOR-RELATED"/>
    <property type="match status" value="1"/>
</dbReference>
<dbReference type="RefSeq" id="WP_311702467.1">
    <property type="nucleotide sequence ID" value="NZ_JAVREL010000001.1"/>
</dbReference>
<evidence type="ECO:0000313" key="8">
    <source>
        <dbReference type="Proteomes" id="UP001183246"/>
    </source>
</evidence>
<dbReference type="Pfam" id="PF00486">
    <property type="entry name" value="Trans_reg_C"/>
    <property type="match status" value="1"/>
</dbReference>
<accession>A0ABU2MIK0</accession>
<dbReference type="InterPro" id="IPR027417">
    <property type="entry name" value="P-loop_NTPase"/>
</dbReference>
<dbReference type="InterPro" id="IPR041664">
    <property type="entry name" value="AAA_16"/>
</dbReference>
<comment type="similarity">
    <text evidence="1">Belongs to the AfsR/DnrI/RedD regulatory family.</text>
</comment>
<dbReference type="InterPro" id="IPR019734">
    <property type="entry name" value="TPR_rpt"/>
</dbReference>
<dbReference type="PROSITE" id="PS50005">
    <property type="entry name" value="TPR"/>
    <property type="match status" value="1"/>
</dbReference>
<dbReference type="InterPro" id="IPR016032">
    <property type="entry name" value="Sig_transdc_resp-reg_C-effctor"/>
</dbReference>